<organism evidence="4 5">
    <name type="scientific">Caldanaerobius fijiensis DSM 17918</name>
    <dbReference type="NCBI Taxonomy" id="1121256"/>
    <lineage>
        <taxon>Bacteria</taxon>
        <taxon>Bacillati</taxon>
        <taxon>Bacillota</taxon>
        <taxon>Clostridia</taxon>
        <taxon>Thermoanaerobacterales</taxon>
        <taxon>Thermoanaerobacteraceae</taxon>
        <taxon>Caldanaerobius</taxon>
    </lineage>
</organism>
<name>A0A1M5E9H4_9THEO</name>
<dbReference type="SUPFAM" id="SSF110849">
    <property type="entry name" value="ParB/Sulfiredoxin"/>
    <property type="match status" value="1"/>
</dbReference>
<dbReference type="RefSeq" id="WP_073345965.1">
    <property type="nucleotide sequence ID" value="NZ_FQVH01000043.1"/>
</dbReference>
<dbReference type="AlphaFoldDB" id="A0A1M5E9H4"/>
<dbReference type="Gene3D" id="1.10.10.2830">
    <property type="match status" value="1"/>
</dbReference>
<dbReference type="Pfam" id="PF17762">
    <property type="entry name" value="HTH_ParB"/>
    <property type="match status" value="1"/>
</dbReference>
<dbReference type="InterPro" id="IPR041468">
    <property type="entry name" value="HTH_ParB/Spo0J"/>
</dbReference>
<dbReference type="Gene3D" id="3.90.1530.10">
    <property type="entry name" value="Conserved hypothetical protein from pyrococcus furiosus pfu- 392566-001, ParB domain"/>
    <property type="match status" value="1"/>
</dbReference>
<gene>
    <name evidence="4" type="ORF">SAMN02746089_02501</name>
</gene>
<dbReference type="STRING" id="1121256.SAMN02746089_02501"/>
<evidence type="ECO:0000256" key="2">
    <source>
        <dbReference type="SAM" id="Coils"/>
    </source>
</evidence>
<evidence type="ECO:0000313" key="5">
    <source>
        <dbReference type="Proteomes" id="UP000184088"/>
    </source>
</evidence>
<dbReference type="InterPro" id="IPR003115">
    <property type="entry name" value="ParB_N"/>
</dbReference>
<keyword evidence="2" id="KW-0175">Coiled coil</keyword>
<proteinExistence type="predicted"/>
<keyword evidence="1" id="KW-0159">Chromosome partition</keyword>
<dbReference type="SUPFAM" id="SSF109709">
    <property type="entry name" value="KorB DNA-binding domain-like"/>
    <property type="match status" value="1"/>
</dbReference>
<dbReference type="PANTHER" id="PTHR33375">
    <property type="entry name" value="CHROMOSOME-PARTITIONING PROTEIN PARB-RELATED"/>
    <property type="match status" value="1"/>
</dbReference>
<accession>A0A1M5E9H4</accession>
<dbReference type="GO" id="GO:0007059">
    <property type="term" value="P:chromosome segregation"/>
    <property type="evidence" value="ECO:0007669"/>
    <property type="project" value="UniProtKB-KW"/>
</dbReference>
<dbReference type="SMART" id="SM00470">
    <property type="entry name" value="ParB"/>
    <property type="match status" value="1"/>
</dbReference>
<feature type="domain" description="ParB-like N-terminal" evidence="3">
    <location>
        <begin position="2"/>
        <end position="92"/>
    </location>
</feature>
<dbReference type="InterPro" id="IPR036086">
    <property type="entry name" value="ParB/Sulfiredoxin_sf"/>
</dbReference>
<reference evidence="4 5" key="1">
    <citation type="submission" date="2016-11" db="EMBL/GenBank/DDBJ databases">
        <authorList>
            <person name="Jaros S."/>
            <person name="Januszkiewicz K."/>
            <person name="Wedrychowicz H."/>
        </authorList>
    </citation>
    <scope>NUCLEOTIDE SEQUENCE [LARGE SCALE GENOMIC DNA]</scope>
    <source>
        <strain evidence="4 5">DSM 17918</strain>
    </source>
</reference>
<sequence length="426" mass="49319">MELINVELLKEHPRNSEFFDDITGKRWDEFLESIRTSGIIVPLVITQDYVVVSGNQRLRAAKKLNMKEVPCEIREYQDRDGMSKEDLILKDLIETNLRQRGIGNLNPMKTARCILELERIYGVKRGRPNNVSNGTEKQEAVSPFSKTQTELAEDIGITERRLKQLKKLNDLIPELQKLVEEGKLSSTAGEQLAYLDEETQRQLFNVLGEDLNDQAKRIRQEAEKNMQRLAEQLNQIQTEKRRKEAEIAKMKEELNSKETLIGQYEAKIRMLEQRMKDLESGEAVPEAAQAEMEELERKQAELQEELERARKEAEHMRSSIKQKEEAFKSLKLEFDALKSNIETQHGATPLNFLDINDFSYNVSRFLEKVSPLVYLGEQFTQLNDSERSKWLEKISAVETWVNGMKEALKGEKKGLNVTYQEVAKNE</sequence>
<dbReference type="Proteomes" id="UP000184088">
    <property type="component" value="Unassembled WGS sequence"/>
</dbReference>
<keyword evidence="5" id="KW-1185">Reference proteome</keyword>
<feature type="coiled-coil region" evidence="2">
    <location>
        <begin position="208"/>
        <end position="340"/>
    </location>
</feature>
<dbReference type="GO" id="GO:0005694">
    <property type="term" value="C:chromosome"/>
    <property type="evidence" value="ECO:0007669"/>
    <property type="project" value="TreeGrafter"/>
</dbReference>
<protein>
    <submittedName>
        <fullName evidence="4">Chromosome partitioning protein, ParB family</fullName>
    </submittedName>
</protein>
<dbReference type="InterPro" id="IPR050336">
    <property type="entry name" value="Chromosome_partition/occlusion"/>
</dbReference>
<evidence type="ECO:0000259" key="3">
    <source>
        <dbReference type="SMART" id="SM00470"/>
    </source>
</evidence>
<dbReference type="EMBL" id="FQVH01000043">
    <property type="protein sequence ID" value="SHF75898.1"/>
    <property type="molecule type" value="Genomic_DNA"/>
</dbReference>
<evidence type="ECO:0000313" key="4">
    <source>
        <dbReference type="EMBL" id="SHF75898.1"/>
    </source>
</evidence>
<dbReference type="PANTHER" id="PTHR33375:SF1">
    <property type="entry name" value="CHROMOSOME-PARTITIONING PROTEIN PARB-RELATED"/>
    <property type="match status" value="1"/>
</dbReference>
<evidence type="ECO:0000256" key="1">
    <source>
        <dbReference type="ARBA" id="ARBA00022829"/>
    </source>
</evidence>
<dbReference type="OrthoDB" id="1937833at2"/>
<dbReference type="Pfam" id="PF02195">
    <property type="entry name" value="ParB_N"/>
    <property type="match status" value="1"/>
</dbReference>